<protein>
    <submittedName>
        <fullName evidence="1">Uncharacterized protein</fullName>
    </submittedName>
</protein>
<dbReference type="Proteomes" id="UP000053989">
    <property type="component" value="Unassembled WGS sequence"/>
</dbReference>
<dbReference type="EMBL" id="KN822004">
    <property type="protein sequence ID" value="KIM70929.1"/>
    <property type="molecule type" value="Genomic_DNA"/>
</dbReference>
<dbReference type="HOGENOM" id="CLU_2428336_0_0_1"/>
<dbReference type="InParanoid" id="A0A0C3ES30"/>
<evidence type="ECO:0000313" key="1">
    <source>
        <dbReference type="EMBL" id="KIM70929.1"/>
    </source>
</evidence>
<keyword evidence="2" id="KW-1185">Reference proteome</keyword>
<reference evidence="1 2" key="1">
    <citation type="submission" date="2014-04" db="EMBL/GenBank/DDBJ databases">
        <authorList>
            <consortium name="DOE Joint Genome Institute"/>
            <person name="Kuo A."/>
            <person name="Kohler A."/>
            <person name="Nagy L.G."/>
            <person name="Floudas D."/>
            <person name="Copeland A."/>
            <person name="Barry K.W."/>
            <person name="Cichocki N."/>
            <person name="Veneault-Fourrey C."/>
            <person name="LaButti K."/>
            <person name="Lindquist E.A."/>
            <person name="Lipzen A."/>
            <person name="Lundell T."/>
            <person name="Morin E."/>
            <person name="Murat C."/>
            <person name="Sun H."/>
            <person name="Tunlid A."/>
            <person name="Henrissat B."/>
            <person name="Grigoriev I.V."/>
            <person name="Hibbett D.S."/>
            <person name="Martin F."/>
            <person name="Nordberg H.P."/>
            <person name="Cantor M.N."/>
            <person name="Hua S.X."/>
        </authorList>
    </citation>
    <scope>NUCLEOTIDE SEQUENCE [LARGE SCALE GENOMIC DNA]</scope>
    <source>
        <strain evidence="1 2">Foug A</strain>
    </source>
</reference>
<organism evidence="1 2">
    <name type="scientific">Scleroderma citrinum Foug A</name>
    <dbReference type="NCBI Taxonomy" id="1036808"/>
    <lineage>
        <taxon>Eukaryota</taxon>
        <taxon>Fungi</taxon>
        <taxon>Dikarya</taxon>
        <taxon>Basidiomycota</taxon>
        <taxon>Agaricomycotina</taxon>
        <taxon>Agaricomycetes</taxon>
        <taxon>Agaricomycetidae</taxon>
        <taxon>Boletales</taxon>
        <taxon>Sclerodermatineae</taxon>
        <taxon>Sclerodermataceae</taxon>
        <taxon>Scleroderma</taxon>
    </lineage>
</organism>
<name>A0A0C3ES30_9AGAM</name>
<accession>A0A0C3ES30</accession>
<dbReference type="AlphaFoldDB" id="A0A0C3ES30"/>
<reference evidence="2" key="2">
    <citation type="submission" date="2015-01" db="EMBL/GenBank/DDBJ databases">
        <title>Evolutionary Origins and Diversification of the Mycorrhizal Mutualists.</title>
        <authorList>
            <consortium name="DOE Joint Genome Institute"/>
            <consortium name="Mycorrhizal Genomics Consortium"/>
            <person name="Kohler A."/>
            <person name="Kuo A."/>
            <person name="Nagy L.G."/>
            <person name="Floudas D."/>
            <person name="Copeland A."/>
            <person name="Barry K.W."/>
            <person name="Cichocki N."/>
            <person name="Veneault-Fourrey C."/>
            <person name="LaButti K."/>
            <person name="Lindquist E.A."/>
            <person name="Lipzen A."/>
            <person name="Lundell T."/>
            <person name="Morin E."/>
            <person name="Murat C."/>
            <person name="Riley R."/>
            <person name="Ohm R."/>
            <person name="Sun H."/>
            <person name="Tunlid A."/>
            <person name="Henrissat B."/>
            <person name="Grigoriev I.V."/>
            <person name="Hibbett D.S."/>
            <person name="Martin F."/>
        </authorList>
    </citation>
    <scope>NUCLEOTIDE SEQUENCE [LARGE SCALE GENOMIC DNA]</scope>
    <source>
        <strain evidence="2">Foug A</strain>
    </source>
</reference>
<gene>
    <name evidence="1" type="ORF">SCLCIDRAFT_1207131</name>
</gene>
<evidence type="ECO:0000313" key="2">
    <source>
        <dbReference type="Proteomes" id="UP000053989"/>
    </source>
</evidence>
<proteinExistence type="predicted"/>
<sequence>MCQVRQYRTMASDRLEVRSYISQNKQAVEWVRIKDALVASLLEAPRSSMARAPKMVPRESCGRQRALWPPRGIRKSRVVRHSSARVRLRGG</sequence>